<proteinExistence type="predicted"/>
<evidence type="ECO:0000313" key="1">
    <source>
        <dbReference type="EMBL" id="CSD66357.1"/>
    </source>
</evidence>
<accession>A0A656B0N6</accession>
<dbReference type="Proteomes" id="UP000041770">
    <property type="component" value="Unassembled WGS sequence"/>
</dbReference>
<dbReference type="AlphaFoldDB" id="A0A656B0N6"/>
<name>A0A656B0N6_VIBCL</name>
<sequence length="41" mass="5073">MDVNRWHLLEWIKAQSWLFQHFTADHKIRITNRDIVTDIHS</sequence>
<evidence type="ECO:0000313" key="2">
    <source>
        <dbReference type="Proteomes" id="UP000041770"/>
    </source>
</evidence>
<protein>
    <submittedName>
        <fullName evidence="1">Uncharacterized protein</fullName>
    </submittedName>
</protein>
<reference evidence="1 2" key="1">
    <citation type="submission" date="2015-07" db="EMBL/GenBank/DDBJ databases">
        <authorList>
            <consortium name="Pathogen Informatics"/>
        </authorList>
    </citation>
    <scope>NUCLEOTIDE SEQUENCE [LARGE SCALE GENOMIC DNA]</scope>
    <source>
        <strain evidence="1 2">A316</strain>
    </source>
</reference>
<dbReference type="EMBL" id="CWQY01000266">
    <property type="protein sequence ID" value="CSD66357.1"/>
    <property type="molecule type" value="Genomic_DNA"/>
</dbReference>
<gene>
    <name evidence="1" type="ORF">ERS013200_04492</name>
</gene>
<organism evidence="1 2">
    <name type="scientific">Vibrio cholerae</name>
    <dbReference type="NCBI Taxonomy" id="666"/>
    <lineage>
        <taxon>Bacteria</taxon>
        <taxon>Pseudomonadati</taxon>
        <taxon>Pseudomonadota</taxon>
        <taxon>Gammaproteobacteria</taxon>
        <taxon>Vibrionales</taxon>
        <taxon>Vibrionaceae</taxon>
        <taxon>Vibrio</taxon>
    </lineage>
</organism>